<name>A0ABN7B127_9HEMI</name>
<evidence type="ECO:0000313" key="2">
    <source>
        <dbReference type="Proteomes" id="UP001307889"/>
    </source>
</evidence>
<organism evidence="1 2">
    <name type="scientific">Nesidiocoris tenuis</name>
    <dbReference type="NCBI Taxonomy" id="355587"/>
    <lineage>
        <taxon>Eukaryota</taxon>
        <taxon>Metazoa</taxon>
        <taxon>Ecdysozoa</taxon>
        <taxon>Arthropoda</taxon>
        <taxon>Hexapoda</taxon>
        <taxon>Insecta</taxon>
        <taxon>Pterygota</taxon>
        <taxon>Neoptera</taxon>
        <taxon>Paraneoptera</taxon>
        <taxon>Hemiptera</taxon>
        <taxon>Heteroptera</taxon>
        <taxon>Panheteroptera</taxon>
        <taxon>Cimicomorpha</taxon>
        <taxon>Miridae</taxon>
        <taxon>Dicyphina</taxon>
        <taxon>Nesidiocoris</taxon>
    </lineage>
</organism>
<dbReference type="Proteomes" id="UP001307889">
    <property type="component" value="Chromosome 9"/>
</dbReference>
<proteinExistence type="predicted"/>
<keyword evidence="2" id="KW-1185">Reference proteome</keyword>
<sequence length="94" mass="10322">MAPATLCHQDCSCIDTRLPIPSPPVELFLPSDMRIMICAIGGPNRVIYHPAEAVREDRSDAIATAAFLPRSSDLDRSQLCRNFPGFAGFFPTMI</sequence>
<reference evidence="1 2" key="1">
    <citation type="submission" date="2023-09" db="EMBL/GenBank/DDBJ databases">
        <title>Nesidiocoris tenuis whole genome shotgun sequence.</title>
        <authorList>
            <person name="Shibata T."/>
            <person name="Shimoda M."/>
            <person name="Kobayashi T."/>
            <person name="Uehara T."/>
        </authorList>
    </citation>
    <scope>NUCLEOTIDE SEQUENCE [LARGE SCALE GENOMIC DNA]</scope>
    <source>
        <strain evidence="1 2">Japan</strain>
    </source>
</reference>
<evidence type="ECO:0000313" key="1">
    <source>
        <dbReference type="EMBL" id="BES98126.1"/>
    </source>
</evidence>
<protein>
    <submittedName>
        <fullName evidence="1">Uncharacterized protein</fullName>
    </submittedName>
</protein>
<dbReference type="EMBL" id="AP028917">
    <property type="protein sequence ID" value="BES98126.1"/>
    <property type="molecule type" value="Genomic_DNA"/>
</dbReference>
<accession>A0ABN7B127</accession>
<gene>
    <name evidence="1" type="ORF">NTJ_10941</name>
</gene>